<dbReference type="EMBL" id="OC858937">
    <property type="protein sequence ID" value="CAD7627022.1"/>
    <property type="molecule type" value="Genomic_DNA"/>
</dbReference>
<evidence type="ECO:0000313" key="4">
    <source>
        <dbReference type="EMBL" id="CAD7627022.1"/>
    </source>
</evidence>
<dbReference type="Pfam" id="PF01826">
    <property type="entry name" value="TIL"/>
    <property type="match status" value="1"/>
</dbReference>
<dbReference type="Gene3D" id="3.10.490.10">
    <property type="entry name" value="Gamma-glutamyl cyclotransferase-like"/>
    <property type="match status" value="1"/>
</dbReference>
<dbReference type="InterPro" id="IPR036568">
    <property type="entry name" value="GGCT-like_sf"/>
</dbReference>
<dbReference type="CDD" id="cd19941">
    <property type="entry name" value="TIL"/>
    <property type="match status" value="1"/>
</dbReference>
<feature type="chain" id="PRO_5036211716" evidence="1">
    <location>
        <begin position="20"/>
        <end position="205"/>
    </location>
</feature>
<protein>
    <submittedName>
        <fullName evidence="4">Uncharacterized protein</fullName>
    </submittedName>
</protein>
<dbReference type="InterPro" id="IPR002919">
    <property type="entry name" value="TIL_dom"/>
</dbReference>
<feature type="domain" description="Gamma-glutamylcyclotransferase AIG2-like" evidence="3">
    <location>
        <begin position="68"/>
        <end position="123"/>
    </location>
</feature>
<sequence>MKFIIATILLSTSIINVFGLNCGSNEVYLRTTPGCPPTCADPNGPFCMVIEVKPSCQCISGTVRDTVNNRVMGDLYLLDDRMRARIDQLCSQPVWHMRMEVPIQLVNTDQTMMVWAYFIPDFKPKLLTYTTLDNYTSVMAMLWGQQYDATSRVLENQIAKFKSLCCIKRCDCDRCRLSSDPMNTTYSSNDIFNDISYIISGSDGI</sequence>
<dbReference type="AlphaFoldDB" id="A0A7R9Q0L5"/>
<feature type="domain" description="TIL" evidence="2">
    <location>
        <begin position="22"/>
        <end position="66"/>
    </location>
</feature>
<organism evidence="4">
    <name type="scientific">Medioppia subpectinata</name>
    <dbReference type="NCBI Taxonomy" id="1979941"/>
    <lineage>
        <taxon>Eukaryota</taxon>
        <taxon>Metazoa</taxon>
        <taxon>Ecdysozoa</taxon>
        <taxon>Arthropoda</taxon>
        <taxon>Chelicerata</taxon>
        <taxon>Arachnida</taxon>
        <taxon>Acari</taxon>
        <taxon>Acariformes</taxon>
        <taxon>Sarcoptiformes</taxon>
        <taxon>Oribatida</taxon>
        <taxon>Brachypylina</taxon>
        <taxon>Oppioidea</taxon>
        <taxon>Oppiidae</taxon>
        <taxon>Medioppia</taxon>
    </lineage>
</organism>
<name>A0A7R9Q0L5_9ACAR</name>
<reference evidence="4" key="1">
    <citation type="submission" date="2020-11" db="EMBL/GenBank/DDBJ databases">
        <authorList>
            <person name="Tran Van P."/>
        </authorList>
    </citation>
    <scope>NUCLEOTIDE SEQUENCE</scope>
</reference>
<dbReference type="InterPro" id="IPR036084">
    <property type="entry name" value="Ser_inhib-like_sf"/>
</dbReference>
<dbReference type="Proteomes" id="UP000759131">
    <property type="component" value="Unassembled WGS sequence"/>
</dbReference>
<proteinExistence type="predicted"/>
<feature type="signal peptide" evidence="1">
    <location>
        <begin position="1"/>
        <end position="19"/>
    </location>
</feature>
<gene>
    <name evidence="4" type="ORF">OSB1V03_LOCUS7452</name>
</gene>
<evidence type="ECO:0000313" key="5">
    <source>
        <dbReference type="Proteomes" id="UP000759131"/>
    </source>
</evidence>
<keyword evidence="5" id="KW-1185">Reference proteome</keyword>
<dbReference type="InterPro" id="IPR009288">
    <property type="entry name" value="AIG2-like_dom"/>
</dbReference>
<evidence type="ECO:0000259" key="2">
    <source>
        <dbReference type="Pfam" id="PF01826"/>
    </source>
</evidence>
<dbReference type="EMBL" id="CAJPIZ010004362">
    <property type="protein sequence ID" value="CAG2107452.1"/>
    <property type="molecule type" value="Genomic_DNA"/>
</dbReference>
<keyword evidence="1" id="KW-0732">Signal</keyword>
<evidence type="ECO:0000256" key="1">
    <source>
        <dbReference type="SAM" id="SignalP"/>
    </source>
</evidence>
<dbReference type="Pfam" id="PF06094">
    <property type="entry name" value="GGACT"/>
    <property type="match status" value="1"/>
</dbReference>
<evidence type="ECO:0000259" key="3">
    <source>
        <dbReference type="Pfam" id="PF06094"/>
    </source>
</evidence>
<accession>A0A7R9Q0L5</accession>
<dbReference type="SUPFAM" id="SSF110857">
    <property type="entry name" value="Gamma-glutamyl cyclotransferase-like"/>
    <property type="match status" value="1"/>
</dbReference>
<dbReference type="OrthoDB" id="6781148at2759"/>
<dbReference type="SUPFAM" id="SSF57567">
    <property type="entry name" value="Serine protease inhibitors"/>
    <property type="match status" value="1"/>
</dbReference>